<reference evidence="3 4" key="1">
    <citation type="submission" date="2023-07" db="EMBL/GenBank/DDBJ databases">
        <authorList>
            <person name="Peeters C."/>
        </authorList>
    </citation>
    <scope>NUCLEOTIDE SEQUENCE [LARGE SCALE GENOMIC DNA]</scope>
    <source>
        <strain evidence="3 4">LMG 18091</strain>
    </source>
</reference>
<keyword evidence="2" id="KW-0812">Transmembrane</keyword>
<proteinExistence type="predicted"/>
<feature type="region of interest" description="Disordered" evidence="1">
    <location>
        <begin position="119"/>
        <end position="153"/>
    </location>
</feature>
<keyword evidence="2" id="KW-1133">Transmembrane helix</keyword>
<evidence type="ECO:0000313" key="4">
    <source>
        <dbReference type="Proteomes" id="UP001189915"/>
    </source>
</evidence>
<feature type="transmembrane region" description="Helical" evidence="2">
    <location>
        <begin position="6"/>
        <end position="26"/>
    </location>
</feature>
<evidence type="ECO:0000256" key="2">
    <source>
        <dbReference type="SAM" id="Phobius"/>
    </source>
</evidence>
<keyword evidence="4" id="KW-1185">Reference proteome</keyword>
<organism evidence="3 4">
    <name type="scientific">Ralstonia wenshanensis</name>
    <dbReference type="NCBI Taxonomy" id="2842456"/>
    <lineage>
        <taxon>Bacteria</taxon>
        <taxon>Pseudomonadati</taxon>
        <taxon>Pseudomonadota</taxon>
        <taxon>Betaproteobacteria</taxon>
        <taxon>Burkholderiales</taxon>
        <taxon>Burkholderiaceae</taxon>
        <taxon>Ralstonia</taxon>
    </lineage>
</organism>
<dbReference type="Proteomes" id="UP001189915">
    <property type="component" value="Unassembled WGS sequence"/>
</dbReference>
<protein>
    <submittedName>
        <fullName evidence="3">Uncharacterized protein</fullName>
    </submittedName>
</protein>
<dbReference type="AlphaFoldDB" id="A0AAD2EMK5"/>
<evidence type="ECO:0000313" key="3">
    <source>
        <dbReference type="EMBL" id="CAJ0688402.1"/>
    </source>
</evidence>
<sequence length="153" mass="17036">MGSTIFATIATGLFGLLVAVVTYALTKKREHEADWRKAKLEHYREYVAALSGVVQGRAVTADAQARYADAVNALTLVASPSVLRALYAFQDEISYRNTQRSDERHDQLVNVLLREMRRDVRPPQRGGDGPEPSIRLLSVPPVRVSAKRSAEHH</sequence>
<accession>A0AAD2EMK5</accession>
<name>A0AAD2EMK5_9RALS</name>
<dbReference type="RefSeq" id="WP_316868749.1">
    <property type="nucleotide sequence ID" value="NZ_CATWAF010000001.1"/>
</dbReference>
<keyword evidence="2" id="KW-0472">Membrane</keyword>
<evidence type="ECO:0000256" key="1">
    <source>
        <dbReference type="SAM" id="MobiDB-lite"/>
    </source>
</evidence>
<comment type="caution">
    <text evidence="3">The sequence shown here is derived from an EMBL/GenBank/DDBJ whole genome shotgun (WGS) entry which is preliminary data.</text>
</comment>
<gene>
    <name evidence="3" type="ORF">LMG18091_00934</name>
</gene>
<dbReference type="EMBL" id="CATWAF010000001">
    <property type="protein sequence ID" value="CAJ0688402.1"/>
    <property type="molecule type" value="Genomic_DNA"/>
</dbReference>